<evidence type="ECO:0000256" key="2">
    <source>
        <dbReference type="ARBA" id="ARBA00022801"/>
    </source>
</evidence>
<dbReference type="Pfam" id="PF01546">
    <property type="entry name" value="Peptidase_M20"/>
    <property type="match status" value="1"/>
</dbReference>
<sequence length="304" mass="31944">MTDAPLEIVSWTNEEGARFAPAMIGSGVFAGEFSLDYAYSRQDSEGVRLGDALRSIGYVGESPLGRRLYAAAFELHIEQGPILEAAAKSIGIVTGVQGIRWYDPTLLGSEAHAGPTPMELRRDPVRAALLLLGSVYQLADKYAPHARVTIGSLDARPGVRNTVPGSLTITVDLRHPDANILSAMDVDLKSIAALGNTATGVAVELHDVWYSPPVEFSPTCIDAVRTAVAQLGLDAMDMVSGAGHDSVYVSRVAPTSMIFIPCKDGLSHNERESIEPADASRGADVLLHAALAVANSTAAAAPGS</sequence>
<dbReference type="AlphaFoldDB" id="A0A517U520"/>
<name>A0A517U520_9BACT</name>
<dbReference type="InterPro" id="IPR010158">
    <property type="entry name" value="Amidase_Cbmase"/>
</dbReference>
<dbReference type="SUPFAM" id="SSF53187">
    <property type="entry name" value="Zn-dependent exopeptidases"/>
    <property type="match status" value="1"/>
</dbReference>
<dbReference type="GO" id="GO:0050538">
    <property type="term" value="F:N-carbamoyl-L-amino-acid hydrolase activity"/>
    <property type="evidence" value="ECO:0007669"/>
    <property type="project" value="UniProtKB-EC"/>
</dbReference>
<proteinExistence type="inferred from homology"/>
<evidence type="ECO:0000256" key="1">
    <source>
        <dbReference type="ARBA" id="ARBA00006153"/>
    </source>
</evidence>
<evidence type="ECO:0000313" key="4">
    <source>
        <dbReference type="Proteomes" id="UP000317909"/>
    </source>
</evidence>
<keyword evidence="4" id="KW-1185">Reference proteome</keyword>
<keyword evidence="2 3" id="KW-0378">Hydrolase</keyword>
<dbReference type="EC" id="3.5.1.87" evidence="3"/>
<accession>A0A517U520</accession>
<dbReference type="PANTHER" id="PTHR32494">
    <property type="entry name" value="ALLANTOATE DEIMINASE-RELATED"/>
    <property type="match status" value="1"/>
</dbReference>
<dbReference type="InterPro" id="IPR002933">
    <property type="entry name" value="Peptidase_M20"/>
</dbReference>
<evidence type="ECO:0000313" key="3">
    <source>
        <dbReference type="EMBL" id="QDT75706.1"/>
    </source>
</evidence>
<organism evidence="3 4">
    <name type="scientific">Lacipirellula limnantheis</name>
    <dbReference type="NCBI Taxonomy" id="2528024"/>
    <lineage>
        <taxon>Bacteria</taxon>
        <taxon>Pseudomonadati</taxon>
        <taxon>Planctomycetota</taxon>
        <taxon>Planctomycetia</taxon>
        <taxon>Pirellulales</taxon>
        <taxon>Lacipirellulaceae</taxon>
        <taxon>Lacipirellula</taxon>
    </lineage>
</organism>
<dbReference type="EMBL" id="CP036339">
    <property type="protein sequence ID" value="QDT75706.1"/>
    <property type="molecule type" value="Genomic_DNA"/>
</dbReference>
<dbReference type="InterPro" id="IPR036264">
    <property type="entry name" value="Bact_exopeptidase_dim_dom"/>
</dbReference>
<dbReference type="SUPFAM" id="SSF55031">
    <property type="entry name" value="Bacterial exopeptidase dimerisation domain"/>
    <property type="match status" value="1"/>
</dbReference>
<comment type="similarity">
    <text evidence="1">Belongs to the peptidase M20 family.</text>
</comment>
<reference evidence="3 4" key="1">
    <citation type="submission" date="2019-02" db="EMBL/GenBank/DDBJ databases">
        <title>Deep-cultivation of Planctomycetes and their phenomic and genomic characterization uncovers novel biology.</title>
        <authorList>
            <person name="Wiegand S."/>
            <person name="Jogler M."/>
            <person name="Boedeker C."/>
            <person name="Pinto D."/>
            <person name="Vollmers J."/>
            <person name="Rivas-Marin E."/>
            <person name="Kohn T."/>
            <person name="Peeters S.H."/>
            <person name="Heuer A."/>
            <person name="Rast P."/>
            <person name="Oberbeckmann S."/>
            <person name="Bunk B."/>
            <person name="Jeske O."/>
            <person name="Meyerdierks A."/>
            <person name="Storesund J.E."/>
            <person name="Kallscheuer N."/>
            <person name="Luecker S."/>
            <person name="Lage O.M."/>
            <person name="Pohl T."/>
            <person name="Merkel B.J."/>
            <person name="Hornburger P."/>
            <person name="Mueller R.-W."/>
            <person name="Bruemmer F."/>
            <person name="Labrenz M."/>
            <person name="Spormann A.M."/>
            <person name="Op den Camp H."/>
            <person name="Overmann J."/>
            <person name="Amann R."/>
            <person name="Jetten M.S.M."/>
            <person name="Mascher T."/>
            <person name="Medema M.H."/>
            <person name="Devos D.P."/>
            <person name="Kaster A.-K."/>
            <person name="Ovreas L."/>
            <person name="Rohde M."/>
            <person name="Galperin M.Y."/>
            <person name="Jogler C."/>
        </authorList>
    </citation>
    <scope>NUCLEOTIDE SEQUENCE [LARGE SCALE GENOMIC DNA]</scope>
    <source>
        <strain evidence="3 4">I41</strain>
    </source>
</reference>
<dbReference type="KEGG" id="llh:I41_49480"/>
<gene>
    <name evidence="3" type="primary">amaB_2</name>
    <name evidence="3" type="ORF">I41_49480</name>
</gene>
<dbReference type="GO" id="GO:0016813">
    <property type="term" value="F:hydrolase activity, acting on carbon-nitrogen (but not peptide) bonds, in linear amidines"/>
    <property type="evidence" value="ECO:0007669"/>
    <property type="project" value="InterPro"/>
</dbReference>
<dbReference type="Gene3D" id="3.40.630.10">
    <property type="entry name" value="Zn peptidases"/>
    <property type="match status" value="2"/>
</dbReference>
<dbReference type="PANTHER" id="PTHR32494:SF5">
    <property type="entry name" value="ALLANTOATE AMIDOHYDROLASE"/>
    <property type="match status" value="1"/>
</dbReference>
<dbReference type="Proteomes" id="UP000317909">
    <property type="component" value="Chromosome"/>
</dbReference>
<protein>
    <submittedName>
        <fullName evidence="3">N-carbamoyl-L-amino acid hydrolase</fullName>
        <ecNumber evidence="3">3.5.1.87</ecNumber>
    </submittedName>
</protein>
<dbReference type="NCBIfam" id="TIGR01879">
    <property type="entry name" value="hydantase"/>
    <property type="match status" value="1"/>
</dbReference>